<evidence type="ECO:0000256" key="1">
    <source>
        <dbReference type="SAM" id="Phobius"/>
    </source>
</evidence>
<dbReference type="UniPathway" id="UPA00143"/>
<feature type="domain" description="RING-type" evidence="2">
    <location>
        <begin position="108"/>
        <end position="149"/>
    </location>
</feature>
<name>A0A381TPA6_9ZZZZ</name>
<feature type="transmembrane region" description="Helical" evidence="1">
    <location>
        <begin position="6"/>
        <end position="25"/>
    </location>
</feature>
<dbReference type="PROSITE" id="PS50089">
    <property type="entry name" value="ZF_RING_2"/>
    <property type="match status" value="1"/>
</dbReference>
<dbReference type="EMBL" id="UINC01004931">
    <property type="protein sequence ID" value="SVA17890.1"/>
    <property type="molecule type" value="Genomic_DNA"/>
</dbReference>
<dbReference type="PANTHER" id="PTHR45676">
    <property type="entry name" value="RING-H2 FINGER PROTEIN ATL51-RELATED"/>
    <property type="match status" value="1"/>
</dbReference>
<keyword evidence="1" id="KW-0812">Transmembrane</keyword>
<dbReference type="GO" id="GO:0016567">
    <property type="term" value="P:protein ubiquitination"/>
    <property type="evidence" value="ECO:0007669"/>
    <property type="project" value="UniProtKB-UniPathway"/>
</dbReference>
<dbReference type="CDD" id="cd16454">
    <property type="entry name" value="RING-H2_PA-TM-RING"/>
    <property type="match status" value="1"/>
</dbReference>
<dbReference type="AlphaFoldDB" id="A0A381TPA6"/>
<dbReference type="Gene3D" id="3.30.40.10">
    <property type="entry name" value="Zinc/RING finger domain, C3HC4 (zinc finger)"/>
    <property type="match status" value="1"/>
</dbReference>
<dbReference type="InterPro" id="IPR013083">
    <property type="entry name" value="Znf_RING/FYVE/PHD"/>
</dbReference>
<organism evidence="3">
    <name type="scientific">marine metagenome</name>
    <dbReference type="NCBI Taxonomy" id="408172"/>
    <lineage>
        <taxon>unclassified sequences</taxon>
        <taxon>metagenomes</taxon>
        <taxon>ecological metagenomes</taxon>
    </lineage>
</organism>
<dbReference type="SUPFAM" id="SSF57850">
    <property type="entry name" value="RING/U-box"/>
    <property type="match status" value="1"/>
</dbReference>
<protein>
    <recommendedName>
        <fullName evidence="2">RING-type domain-containing protein</fullName>
    </recommendedName>
</protein>
<gene>
    <name evidence="3" type="ORF">METZ01_LOCUS70744</name>
</gene>
<evidence type="ECO:0000259" key="2">
    <source>
        <dbReference type="PROSITE" id="PS50089"/>
    </source>
</evidence>
<proteinExistence type="predicted"/>
<dbReference type="PANTHER" id="PTHR45676:SF41">
    <property type="entry name" value="RING-H2 FINGER PROTEIN ATL66"/>
    <property type="match status" value="1"/>
</dbReference>
<dbReference type="Pfam" id="PF13639">
    <property type="entry name" value="zf-RING_2"/>
    <property type="match status" value="1"/>
</dbReference>
<accession>A0A381TPA6</accession>
<dbReference type="SMART" id="SM00184">
    <property type="entry name" value="RING"/>
    <property type="match status" value="1"/>
</dbReference>
<evidence type="ECO:0000313" key="3">
    <source>
        <dbReference type="EMBL" id="SVA17890.1"/>
    </source>
</evidence>
<keyword evidence="1" id="KW-1133">Transmembrane helix</keyword>
<dbReference type="InterPro" id="IPR001841">
    <property type="entry name" value="Znf_RING"/>
</dbReference>
<sequence length="180" mass="21698">MVDYTTGVIVFCALCFFFCFMRCLISELRDALNNRISIHQERSNNIMEMREFYRNQLRDVANRQFNLEETTYEIDRQIIKSLQEKYKIKINYNVYYNNKENEEENNFCCICLQQYKIEENIVEMYCNHLFHAECIEEWLNNNPTCPICRTDVINENNDVILDMSDISDPYDRSIQRALSL</sequence>
<reference evidence="3" key="1">
    <citation type="submission" date="2018-05" db="EMBL/GenBank/DDBJ databases">
        <authorList>
            <person name="Lanie J.A."/>
            <person name="Ng W.-L."/>
            <person name="Kazmierczak K.M."/>
            <person name="Andrzejewski T.M."/>
            <person name="Davidsen T.M."/>
            <person name="Wayne K.J."/>
            <person name="Tettelin H."/>
            <person name="Glass J.I."/>
            <person name="Rusch D."/>
            <person name="Podicherti R."/>
            <person name="Tsui H.-C.T."/>
            <person name="Winkler M.E."/>
        </authorList>
    </citation>
    <scope>NUCLEOTIDE SEQUENCE</scope>
</reference>
<keyword evidence="1" id="KW-0472">Membrane</keyword>